<feature type="chain" id="PRO_5028085700" evidence="2">
    <location>
        <begin position="26"/>
        <end position="405"/>
    </location>
</feature>
<gene>
    <name evidence="5" type="primary">LOC111276132</name>
</gene>
<organism evidence="4 5">
    <name type="scientific">Durio zibethinus</name>
    <name type="common">Durian</name>
    <dbReference type="NCBI Taxonomy" id="66656"/>
    <lineage>
        <taxon>Eukaryota</taxon>
        <taxon>Viridiplantae</taxon>
        <taxon>Streptophyta</taxon>
        <taxon>Embryophyta</taxon>
        <taxon>Tracheophyta</taxon>
        <taxon>Spermatophyta</taxon>
        <taxon>Magnoliopsida</taxon>
        <taxon>eudicotyledons</taxon>
        <taxon>Gunneridae</taxon>
        <taxon>Pentapetalae</taxon>
        <taxon>rosids</taxon>
        <taxon>malvids</taxon>
        <taxon>Malvales</taxon>
        <taxon>Malvaceae</taxon>
        <taxon>Helicteroideae</taxon>
        <taxon>Durio</taxon>
    </lineage>
</organism>
<evidence type="ECO:0000259" key="3">
    <source>
        <dbReference type="PROSITE" id="PS50181"/>
    </source>
</evidence>
<dbReference type="OrthoDB" id="1863935at2759"/>
<feature type="transmembrane region" description="Helical" evidence="1">
    <location>
        <begin position="378"/>
        <end position="400"/>
    </location>
</feature>
<feature type="domain" description="F-box" evidence="3">
    <location>
        <begin position="202"/>
        <end position="247"/>
    </location>
</feature>
<keyword evidence="1" id="KW-0812">Transmembrane</keyword>
<dbReference type="KEGG" id="dzi:111276132"/>
<dbReference type="PROSITE" id="PS50181">
    <property type="entry name" value="FBOX"/>
    <property type="match status" value="1"/>
</dbReference>
<proteinExistence type="predicted"/>
<dbReference type="InterPro" id="IPR001810">
    <property type="entry name" value="F-box_dom"/>
</dbReference>
<reference evidence="5" key="1">
    <citation type="submission" date="2025-08" db="UniProtKB">
        <authorList>
            <consortium name="RefSeq"/>
        </authorList>
    </citation>
    <scope>IDENTIFICATION</scope>
    <source>
        <tissue evidence="5">Fruit stalk</tissue>
    </source>
</reference>
<keyword evidence="1" id="KW-0472">Membrane</keyword>
<accession>A0A6P5WQ88</accession>
<evidence type="ECO:0000313" key="5">
    <source>
        <dbReference type="RefSeq" id="XP_022717676.1"/>
    </source>
</evidence>
<protein>
    <submittedName>
        <fullName evidence="5">Uncharacterized protein LOC111276132</fullName>
    </submittedName>
</protein>
<dbReference type="Pfam" id="PF00646">
    <property type="entry name" value="F-box"/>
    <property type="match status" value="1"/>
</dbReference>
<feature type="transmembrane region" description="Helical" evidence="1">
    <location>
        <begin position="347"/>
        <end position="366"/>
    </location>
</feature>
<dbReference type="Proteomes" id="UP000515121">
    <property type="component" value="Unplaced"/>
</dbReference>
<dbReference type="PANTHER" id="PTHR33127">
    <property type="entry name" value="TRANSMEMBRANE PROTEIN"/>
    <property type="match status" value="1"/>
</dbReference>
<dbReference type="Pfam" id="PF03478">
    <property type="entry name" value="Beta-prop_KIB1-4"/>
    <property type="match status" value="1"/>
</dbReference>
<name>A0A6P5WQ88_DURZI</name>
<keyword evidence="2" id="KW-0732">Signal</keyword>
<dbReference type="InterPro" id="IPR036047">
    <property type="entry name" value="F-box-like_dom_sf"/>
</dbReference>
<sequence>MMNLVIAIASLGVPLLIIRVNESCGELCVIESTCGAVNFSQALNIEIFRLDSITMEWSHVKSSKDRAFFFSTNASYAISCPANESGIEGGFIYFTSGTDRILYSFNIEDKSISTSLPCNNLQEPWSSSFWFMPDLSYVLIESSLFTNIYSSMYSTANPKTEVNQIIIKEVKQGEEEEEEIEIEERKGKQILEFSPDKSEAQVRNLCDLPLDIIASIAENLHLVDYVNFRLVCKTFRLVAPQIQWRQTFNLESHSLPPWLMFSGHQGDSRALHTFIDPKLGDRYLMNIPKSIIDFDIRYSKEGWLLMSSKVQGDSMFFYNPFIKKLISVPPQADFEIYHSFGFSSLPTSPGCIIVGISLWSISYFNFREMKNGMMFGEVIIPISFQVITVQFTLMDLFIFLDRMET</sequence>
<dbReference type="SUPFAM" id="SSF81383">
    <property type="entry name" value="F-box domain"/>
    <property type="match status" value="1"/>
</dbReference>
<dbReference type="PANTHER" id="PTHR33127:SF5">
    <property type="entry name" value="TRANSMEMBRANE PROTEIN"/>
    <property type="match status" value="1"/>
</dbReference>
<dbReference type="GeneID" id="111276132"/>
<evidence type="ECO:0000256" key="2">
    <source>
        <dbReference type="SAM" id="SignalP"/>
    </source>
</evidence>
<dbReference type="AlphaFoldDB" id="A0A6P5WQ88"/>
<keyword evidence="4" id="KW-1185">Reference proteome</keyword>
<dbReference type="InterPro" id="IPR005174">
    <property type="entry name" value="KIB1-4_b-propeller"/>
</dbReference>
<feature type="signal peptide" evidence="2">
    <location>
        <begin position="1"/>
        <end position="25"/>
    </location>
</feature>
<keyword evidence="1" id="KW-1133">Transmembrane helix</keyword>
<dbReference type="RefSeq" id="XP_022717676.1">
    <property type="nucleotide sequence ID" value="XM_022861941.1"/>
</dbReference>
<dbReference type="CDD" id="cd09917">
    <property type="entry name" value="F-box_SF"/>
    <property type="match status" value="1"/>
</dbReference>
<evidence type="ECO:0000313" key="4">
    <source>
        <dbReference type="Proteomes" id="UP000515121"/>
    </source>
</evidence>
<evidence type="ECO:0000256" key="1">
    <source>
        <dbReference type="SAM" id="Phobius"/>
    </source>
</evidence>